<dbReference type="RefSeq" id="WP_338750113.1">
    <property type="nucleotide sequence ID" value="NZ_CP147404.1"/>
</dbReference>
<evidence type="ECO:0000313" key="2">
    <source>
        <dbReference type="Proteomes" id="UP001387364"/>
    </source>
</evidence>
<evidence type="ECO:0000313" key="1">
    <source>
        <dbReference type="EMBL" id="WXB92036.1"/>
    </source>
</evidence>
<sequence length="150" mass="16866">MDKQTTRAFAAGLFTASLALLFYSQTTSSPETTDKAMIEKLQEKDYVVLSTKEYEQLQSKTDQLSKAKETKAKTVNSKESNEQYYTLRITPGMDSSEIGETLEKAGMIKSAEEFNSFLTKNDYAEKIQVGEHKIYSSMTMKQIAVVLTTN</sequence>
<gene>
    <name evidence="1" type="ORF">WDJ61_12300</name>
</gene>
<keyword evidence="2" id="KW-1185">Reference proteome</keyword>
<name>A0ABZ2N2T8_9BACI</name>
<evidence type="ECO:0008006" key="3">
    <source>
        <dbReference type="Google" id="ProtNLM"/>
    </source>
</evidence>
<proteinExistence type="predicted"/>
<protein>
    <recommendedName>
        <fullName evidence="3">Aminodeoxychorismate lyase</fullName>
    </recommendedName>
</protein>
<dbReference type="EMBL" id="CP147404">
    <property type="protein sequence ID" value="WXB92036.1"/>
    <property type="molecule type" value="Genomic_DNA"/>
</dbReference>
<dbReference type="Gene3D" id="3.30.1490.480">
    <property type="entry name" value="Endolytic murein transglycosylase"/>
    <property type="match status" value="1"/>
</dbReference>
<dbReference type="Proteomes" id="UP001387364">
    <property type="component" value="Chromosome"/>
</dbReference>
<reference evidence="1 2" key="1">
    <citation type="submission" date="2024-02" db="EMBL/GenBank/DDBJ databases">
        <title>Seven novel Bacillus-like species.</title>
        <authorList>
            <person name="Liu G."/>
        </authorList>
    </citation>
    <scope>NUCLEOTIDE SEQUENCE [LARGE SCALE GENOMIC DNA]</scope>
    <source>
        <strain evidence="1 2">FJAT-52991</strain>
    </source>
</reference>
<accession>A0ABZ2N2T8</accession>
<organism evidence="1 2">
    <name type="scientific">Bacillus kandeliae</name>
    <dbReference type="NCBI Taxonomy" id="3129297"/>
    <lineage>
        <taxon>Bacteria</taxon>
        <taxon>Bacillati</taxon>
        <taxon>Bacillota</taxon>
        <taxon>Bacilli</taxon>
        <taxon>Bacillales</taxon>
        <taxon>Bacillaceae</taxon>
        <taxon>Bacillus</taxon>
    </lineage>
</organism>